<dbReference type="Gene3D" id="3.40.50.150">
    <property type="entry name" value="Vaccinia Virus protein VP39"/>
    <property type="match status" value="1"/>
</dbReference>
<comment type="similarity">
    <text evidence="1">Belongs to the methyltransferase superfamily.</text>
</comment>
<reference evidence="5" key="2">
    <citation type="journal article" date="2007" name="Science">
        <title>Draft genome sequence of the sexually transmitted pathogen Trichomonas vaginalis.</title>
        <authorList>
            <person name="Carlton J.M."/>
            <person name="Hirt R.P."/>
            <person name="Silva J.C."/>
            <person name="Delcher A.L."/>
            <person name="Schatz M."/>
            <person name="Zhao Q."/>
            <person name="Wortman J.R."/>
            <person name="Bidwell S.L."/>
            <person name="Alsmark U.C.M."/>
            <person name="Besteiro S."/>
            <person name="Sicheritz-Ponten T."/>
            <person name="Noel C.J."/>
            <person name="Dacks J.B."/>
            <person name="Foster P.G."/>
            <person name="Simillion C."/>
            <person name="Van de Peer Y."/>
            <person name="Miranda-Saavedra D."/>
            <person name="Barton G.J."/>
            <person name="Westrop G.D."/>
            <person name="Mueller S."/>
            <person name="Dessi D."/>
            <person name="Fiori P.L."/>
            <person name="Ren Q."/>
            <person name="Paulsen I."/>
            <person name="Zhang H."/>
            <person name="Bastida-Corcuera F.D."/>
            <person name="Simoes-Barbosa A."/>
            <person name="Brown M.T."/>
            <person name="Hayes R.D."/>
            <person name="Mukherjee M."/>
            <person name="Okumura C.Y."/>
            <person name="Schneider R."/>
            <person name="Smith A.J."/>
            <person name="Vanacova S."/>
            <person name="Villalvazo M."/>
            <person name="Haas B.J."/>
            <person name="Pertea M."/>
            <person name="Feldblyum T.V."/>
            <person name="Utterback T.R."/>
            <person name="Shu C.L."/>
            <person name="Osoegawa K."/>
            <person name="de Jong P.J."/>
            <person name="Hrdy I."/>
            <person name="Horvathova L."/>
            <person name="Zubacova Z."/>
            <person name="Dolezal P."/>
            <person name="Malik S.B."/>
            <person name="Logsdon J.M. Jr."/>
            <person name="Henze K."/>
            <person name="Gupta A."/>
            <person name="Wang C.C."/>
            <person name="Dunne R.L."/>
            <person name="Upcroft J.A."/>
            <person name="Upcroft P."/>
            <person name="White O."/>
            <person name="Salzberg S.L."/>
            <person name="Tang P."/>
            <person name="Chiu C.-H."/>
            <person name="Lee Y.-S."/>
            <person name="Embley T.M."/>
            <person name="Coombs G.H."/>
            <person name="Mottram J.C."/>
            <person name="Tachezy J."/>
            <person name="Fraser-Liggett C.M."/>
            <person name="Johnson P.J."/>
        </authorList>
    </citation>
    <scope>NUCLEOTIDE SEQUENCE [LARGE SCALE GENOMIC DNA]</scope>
    <source>
        <strain evidence="5">G3</strain>
    </source>
</reference>
<name>A2EF78_TRIV3</name>
<dbReference type="GO" id="GO:0008168">
    <property type="term" value="F:methyltransferase activity"/>
    <property type="evidence" value="ECO:0007669"/>
    <property type="project" value="UniProtKB-KW"/>
</dbReference>
<dbReference type="SMR" id="A2EF78"/>
<accession>A2EF78</accession>
<keyword evidence="2" id="KW-0489">Methyltransferase</keyword>
<dbReference type="GO" id="GO:0032259">
    <property type="term" value="P:methylation"/>
    <property type="evidence" value="ECO:0007669"/>
    <property type="project" value="UniProtKB-KW"/>
</dbReference>
<dbReference type="VEuPathDB" id="TrichDB:TVAG_079460"/>
<dbReference type="Proteomes" id="UP000001542">
    <property type="component" value="Unassembled WGS sequence"/>
</dbReference>
<dbReference type="FunCoup" id="A2EF78">
    <property type="interactions" value="165"/>
</dbReference>
<dbReference type="PANTHER" id="PTHR12176:SF79">
    <property type="entry name" value="METHYLTRANSFERASE TYPE 11 DOMAIN-CONTAINING PROTEIN"/>
    <property type="match status" value="1"/>
</dbReference>
<dbReference type="AlphaFoldDB" id="A2EF78"/>
<evidence type="ECO:0000256" key="3">
    <source>
        <dbReference type="ARBA" id="ARBA00022679"/>
    </source>
</evidence>
<keyword evidence="3" id="KW-0808">Transferase</keyword>
<evidence type="ECO:0000259" key="4">
    <source>
        <dbReference type="Pfam" id="PF13847"/>
    </source>
</evidence>
<evidence type="ECO:0000313" key="5">
    <source>
        <dbReference type="EMBL" id="EAY08688.1"/>
    </source>
</evidence>
<organism evidence="5 6">
    <name type="scientific">Trichomonas vaginalis (strain ATCC PRA-98 / G3)</name>
    <dbReference type="NCBI Taxonomy" id="412133"/>
    <lineage>
        <taxon>Eukaryota</taxon>
        <taxon>Metamonada</taxon>
        <taxon>Parabasalia</taxon>
        <taxon>Trichomonadida</taxon>
        <taxon>Trichomonadidae</taxon>
        <taxon>Trichomonas</taxon>
    </lineage>
</organism>
<protein>
    <submittedName>
        <fullName evidence="5">MGC83087 protein, putative</fullName>
    </submittedName>
</protein>
<dbReference type="OrthoDB" id="411785at2759"/>
<dbReference type="InterPro" id="IPR029063">
    <property type="entry name" value="SAM-dependent_MTases_sf"/>
</dbReference>
<dbReference type="InterPro" id="IPR025714">
    <property type="entry name" value="Methyltranfer_dom"/>
</dbReference>
<dbReference type="SUPFAM" id="SSF53335">
    <property type="entry name" value="S-adenosyl-L-methionine-dependent methyltransferases"/>
    <property type="match status" value="1"/>
</dbReference>
<dbReference type="VEuPathDB" id="TrichDB:TVAGG3_1030320"/>
<evidence type="ECO:0000256" key="2">
    <source>
        <dbReference type="ARBA" id="ARBA00022603"/>
    </source>
</evidence>
<dbReference type="CDD" id="cd02440">
    <property type="entry name" value="AdoMet_MTases"/>
    <property type="match status" value="1"/>
</dbReference>
<feature type="domain" description="Methyltransferase" evidence="4">
    <location>
        <begin position="10"/>
        <end position="114"/>
    </location>
</feature>
<dbReference type="InParanoid" id="A2EF78"/>
<dbReference type="RefSeq" id="XP_001320911.1">
    <property type="nucleotide sequence ID" value="XM_001320876.1"/>
</dbReference>
<reference evidence="5" key="1">
    <citation type="submission" date="2006-10" db="EMBL/GenBank/DDBJ databases">
        <authorList>
            <person name="Amadeo P."/>
            <person name="Zhao Q."/>
            <person name="Wortman J."/>
            <person name="Fraser-Liggett C."/>
            <person name="Carlton J."/>
        </authorList>
    </citation>
    <scope>NUCLEOTIDE SEQUENCE</scope>
    <source>
        <strain evidence="5">G3</strain>
    </source>
</reference>
<evidence type="ECO:0000256" key="1">
    <source>
        <dbReference type="ARBA" id="ARBA00008361"/>
    </source>
</evidence>
<evidence type="ECO:0000313" key="6">
    <source>
        <dbReference type="Proteomes" id="UP000001542"/>
    </source>
</evidence>
<dbReference type="PANTHER" id="PTHR12176">
    <property type="entry name" value="SAM-DEPENDENT METHYLTRANSFERASE SUPERFAMILY PROTEIN"/>
    <property type="match status" value="1"/>
</dbReference>
<dbReference type="eggNOG" id="KOG2352">
    <property type="taxonomic scope" value="Eukaryota"/>
</dbReference>
<sequence length="138" mass="16147">MSADMLENDIKHVISIDISPSVIEQMRERYKDHNLLFQVMDCRNLLFAENEFDMVVDKGTIDALYCMEDANENIEQSIKQISNVLIPTKQYICISLGSPEQRKDFIDISSKYFTLQNTVSIKNLNNKEKVHYVYIFKK</sequence>
<keyword evidence="6" id="KW-1185">Reference proteome</keyword>
<dbReference type="InterPro" id="IPR051419">
    <property type="entry name" value="Lys/N-term_MeTrsfase_sf"/>
</dbReference>
<dbReference type="STRING" id="5722.A2EF78"/>
<gene>
    <name evidence="5" type="ORF">TVAG_079460</name>
</gene>
<dbReference type="EMBL" id="DS113373">
    <property type="protein sequence ID" value="EAY08688.1"/>
    <property type="molecule type" value="Genomic_DNA"/>
</dbReference>
<dbReference type="KEGG" id="tva:4766593"/>
<proteinExistence type="inferred from homology"/>
<dbReference type="Pfam" id="PF13847">
    <property type="entry name" value="Methyltransf_31"/>
    <property type="match status" value="1"/>
</dbReference>